<accession>H6RKR4</accession>
<keyword evidence="1" id="KW-1133">Transmembrane helix</keyword>
<keyword evidence="1" id="KW-0812">Transmembrane</keyword>
<dbReference type="HOGENOM" id="CLU_1193756_0_0_11"/>
<dbReference type="Proteomes" id="UP000007517">
    <property type="component" value="Chromosome"/>
</dbReference>
<feature type="transmembrane region" description="Helical" evidence="1">
    <location>
        <begin position="180"/>
        <end position="199"/>
    </location>
</feature>
<evidence type="ECO:0000256" key="1">
    <source>
        <dbReference type="SAM" id="Phobius"/>
    </source>
</evidence>
<dbReference type="OrthoDB" id="3782192at2"/>
<feature type="transmembrane region" description="Helical" evidence="1">
    <location>
        <begin position="153"/>
        <end position="173"/>
    </location>
</feature>
<keyword evidence="3" id="KW-1185">Reference proteome</keyword>
<feature type="transmembrane region" description="Helical" evidence="1">
    <location>
        <begin position="205"/>
        <end position="223"/>
    </location>
</feature>
<reference evidence="2 3" key="1">
    <citation type="journal article" date="2012" name="J. Bacteriol.">
        <title>Genome Sequence of Blastococcus saxobsidens DD2, a Stone-Inhabiting Bacterium.</title>
        <authorList>
            <person name="Chouaia B."/>
            <person name="Crotti E."/>
            <person name="Brusetti L."/>
            <person name="Daffonchio D."/>
            <person name="Essoussi I."/>
            <person name="Nouioui I."/>
            <person name="Sbissi I."/>
            <person name="Ghodhbane-Gtari F."/>
            <person name="Gtari M."/>
            <person name="Vacherie B."/>
            <person name="Barbe V."/>
            <person name="Medigue C."/>
            <person name="Gury J."/>
            <person name="Pujic P."/>
            <person name="Normand P."/>
        </authorList>
    </citation>
    <scope>NUCLEOTIDE SEQUENCE [LARGE SCALE GENOMIC DNA]</scope>
    <source>
        <strain evidence="2 3">DD2</strain>
    </source>
</reference>
<dbReference type="KEGG" id="bsd:BLASA_2809"/>
<feature type="transmembrane region" description="Helical" evidence="1">
    <location>
        <begin position="108"/>
        <end position="133"/>
    </location>
</feature>
<feature type="transmembrane region" description="Helical" evidence="1">
    <location>
        <begin position="74"/>
        <end position="96"/>
    </location>
</feature>
<name>H6RKR4_BLASD</name>
<sequence>MSTVNAIPVPSPGTATSPPFSRSLRMAAGCCLIAGALLNGLPQLIGHALTGDLSFSEQIVWATEHPLAHRAEQTALLVSSLFLVPGLLGVAHVCRFRAPVLTAFATPLVVWGMWGFTNVLATGYVAGTVAPTVLPVDQAVALSDALSGHPGTVAAALVPHLLGSFPGLVLLGVAVWRSGAFPRPAAVLLVGFLVWDFLLPPLGPVGPHLLLVISWIWLGSSLIRMPTARWRGVMDGAR</sequence>
<reference evidence="3" key="2">
    <citation type="submission" date="2012-02" db="EMBL/GenBank/DDBJ databases">
        <title>Complete genome sequence of Blastococcus saxobsidens strain DD2.</title>
        <authorList>
            <person name="Genoscope."/>
        </authorList>
    </citation>
    <scope>NUCLEOTIDE SEQUENCE [LARGE SCALE GENOMIC DNA]</scope>
    <source>
        <strain evidence="3">DD2</strain>
    </source>
</reference>
<keyword evidence="1" id="KW-0472">Membrane</keyword>
<dbReference type="STRING" id="1146883.BLASA_2809"/>
<dbReference type="EMBL" id="FO117623">
    <property type="protein sequence ID" value="CCG03680.1"/>
    <property type="molecule type" value="Genomic_DNA"/>
</dbReference>
<gene>
    <name evidence="2" type="ordered locus">BLASA_2809</name>
</gene>
<dbReference type="eggNOG" id="ENOG5032HQJ">
    <property type="taxonomic scope" value="Bacteria"/>
</dbReference>
<evidence type="ECO:0000313" key="3">
    <source>
        <dbReference type="Proteomes" id="UP000007517"/>
    </source>
</evidence>
<evidence type="ECO:0000313" key="2">
    <source>
        <dbReference type="EMBL" id="CCG03680.1"/>
    </source>
</evidence>
<protein>
    <recommendedName>
        <fullName evidence="4">DUF4386 family protein</fullName>
    </recommendedName>
</protein>
<evidence type="ECO:0008006" key="4">
    <source>
        <dbReference type="Google" id="ProtNLM"/>
    </source>
</evidence>
<dbReference type="RefSeq" id="WP_014376563.1">
    <property type="nucleotide sequence ID" value="NC_016943.1"/>
</dbReference>
<dbReference type="AlphaFoldDB" id="H6RKR4"/>
<proteinExistence type="predicted"/>
<organism evidence="2 3">
    <name type="scientific">Blastococcus saxobsidens (strain DD2)</name>
    <dbReference type="NCBI Taxonomy" id="1146883"/>
    <lineage>
        <taxon>Bacteria</taxon>
        <taxon>Bacillati</taxon>
        <taxon>Actinomycetota</taxon>
        <taxon>Actinomycetes</taxon>
        <taxon>Geodermatophilales</taxon>
        <taxon>Geodermatophilaceae</taxon>
        <taxon>Blastococcus</taxon>
    </lineage>
</organism>